<accession>A0A4Q2E6E5</accession>
<protein>
    <submittedName>
        <fullName evidence="1">Uncharacterized protein</fullName>
    </submittedName>
</protein>
<sequence>MVSWKKELASASQACFYAALNIFKRCNPYKCERVQPIGKLYQARDEFDVNAVLNRLSAGGAYGRIARPTETQDTFTTFR</sequence>
<evidence type="ECO:0000313" key="1">
    <source>
        <dbReference type="EMBL" id="RXW28677.1"/>
    </source>
</evidence>
<organism evidence="1 2">
    <name type="scientific">Enterobacter cloacae</name>
    <dbReference type="NCBI Taxonomy" id="550"/>
    <lineage>
        <taxon>Bacteria</taxon>
        <taxon>Pseudomonadati</taxon>
        <taxon>Pseudomonadota</taxon>
        <taxon>Gammaproteobacteria</taxon>
        <taxon>Enterobacterales</taxon>
        <taxon>Enterobacteriaceae</taxon>
        <taxon>Enterobacter</taxon>
        <taxon>Enterobacter cloacae complex</taxon>
    </lineage>
</organism>
<dbReference type="Proteomes" id="UP000290875">
    <property type="component" value="Unassembled WGS sequence"/>
</dbReference>
<name>A0A4Q2E6E5_ENTCL</name>
<dbReference type="EMBL" id="QJSL01000011">
    <property type="protein sequence ID" value="RXW28677.1"/>
    <property type="molecule type" value="Genomic_DNA"/>
</dbReference>
<evidence type="ECO:0000313" key="2">
    <source>
        <dbReference type="Proteomes" id="UP000290875"/>
    </source>
</evidence>
<gene>
    <name evidence="1" type="ORF">DM877_13475</name>
</gene>
<dbReference type="AlphaFoldDB" id="A0A4Q2E6E5"/>
<proteinExistence type="predicted"/>
<comment type="caution">
    <text evidence="1">The sequence shown here is derived from an EMBL/GenBank/DDBJ whole genome shotgun (WGS) entry which is preliminary data.</text>
</comment>
<reference evidence="1 2" key="1">
    <citation type="submission" date="2018-06" db="EMBL/GenBank/DDBJ databases">
        <title>Carbapenemase-producing Enterobacteriaceae present in wastewater treatment plant effluent and nearby surface waters in the US.</title>
        <authorList>
            <person name="Mathys D.A."/>
            <person name="Mollenkopf D.F."/>
            <person name="Feicht S.M."/>
            <person name="Adams R.J."/>
            <person name="Albers A.L."/>
            <person name="Grooters S.V."/>
            <person name="Stuever D.M."/>
            <person name="Daniels J.B."/>
            <person name="Wittum T.E."/>
        </authorList>
    </citation>
    <scope>NUCLEOTIDE SEQUENCE [LARGE SCALE GENOMIC DNA]</scope>
    <source>
        <strain evidence="1 2">GEO_4_Eff_A</strain>
    </source>
</reference>